<dbReference type="InterPro" id="IPR017871">
    <property type="entry name" value="ABC_transporter-like_CS"/>
</dbReference>
<dbReference type="GO" id="GO:0042626">
    <property type="term" value="F:ATPase-coupled transmembrane transporter activity"/>
    <property type="evidence" value="ECO:0007669"/>
    <property type="project" value="TreeGrafter"/>
</dbReference>
<proteinExistence type="inferred from homology"/>
<evidence type="ECO:0000256" key="4">
    <source>
        <dbReference type="ARBA" id="ARBA00022475"/>
    </source>
</evidence>
<keyword evidence="7" id="KW-1278">Translocase</keyword>
<evidence type="ECO:0000256" key="8">
    <source>
        <dbReference type="ARBA" id="ARBA00023136"/>
    </source>
</evidence>
<dbReference type="PANTHER" id="PTHR43553:SF24">
    <property type="entry name" value="ENERGY-COUPLING FACTOR TRANSPORTER ATP-BINDING PROTEIN ECFA1"/>
    <property type="match status" value="1"/>
</dbReference>
<comment type="subcellular location">
    <subcellularLocation>
        <location evidence="1">Cell membrane</location>
    </subcellularLocation>
</comment>
<dbReference type="GO" id="GO:0043190">
    <property type="term" value="C:ATP-binding cassette (ABC) transporter complex"/>
    <property type="evidence" value="ECO:0007669"/>
    <property type="project" value="TreeGrafter"/>
</dbReference>
<dbReference type="CDD" id="cd03225">
    <property type="entry name" value="ABC_cobalt_CbiO_domain1"/>
    <property type="match status" value="1"/>
</dbReference>
<keyword evidence="11" id="KW-1185">Reference proteome</keyword>
<keyword evidence="6" id="KW-0067">ATP-binding</keyword>
<dbReference type="Pfam" id="PF00005">
    <property type="entry name" value="ABC_tran"/>
    <property type="match status" value="1"/>
</dbReference>
<dbReference type="InterPro" id="IPR003593">
    <property type="entry name" value="AAA+_ATPase"/>
</dbReference>
<dbReference type="EMBL" id="MCIF01000002">
    <property type="protein sequence ID" value="RAQ95384.1"/>
    <property type="molecule type" value="Genomic_DNA"/>
</dbReference>
<evidence type="ECO:0000313" key="11">
    <source>
        <dbReference type="Proteomes" id="UP000248706"/>
    </source>
</evidence>
<name>A0A328VJU4_9CHLR</name>
<keyword evidence="8" id="KW-0472">Membrane</keyword>
<gene>
    <name evidence="10" type="ORF">A4R35_07535</name>
</gene>
<evidence type="ECO:0000256" key="2">
    <source>
        <dbReference type="ARBA" id="ARBA00005417"/>
    </source>
</evidence>
<sequence>MLFEVKDVYYTRMRGTPFAVEALKGCSLTIPEGKITAIVGPTQAGKSTLLLTLLGLFQPSRGSVLFRGQDIHQAPFDLEALRLRVGIVFQSPEAQLFEETVGKDVSFGPRRKKLAPAQSRHLVQESLEAVGLPYEEFRTRYIASLSGGQKRRVAIAGVLALEPEAILFDEPTAGLDPQGRQELLALLQRLKTERRLTIVLTSSSLADVAMLADQVIVLHEGRVVLSGSPRTVLAHAEELLALDITLPEITQIALGLRSLWPALRCDVLTLDELEEELVRFLPHAASQETQLSSP</sequence>
<dbReference type="InterPro" id="IPR015856">
    <property type="entry name" value="ABC_transpr_CbiO/EcfA_su"/>
</dbReference>
<evidence type="ECO:0000256" key="1">
    <source>
        <dbReference type="ARBA" id="ARBA00004236"/>
    </source>
</evidence>
<dbReference type="InterPro" id="IPR027417">
    <property type="entry name" value="P-loop_NTPase"/>
</dbReference>
<dbReference type="OrthoDB" id="9784332at2"/>
<dbReference type="PANTHER" id="PTHR43553">
    <property type="entry name" value="HEAVY METAL TRANSPORTER"/>
    <property type="match status" value="1"/>
</dbReference>
<protein>
    <submittedName>
        <fullName evidence="10">ABC transporter</fullName>
    </submittedName>
</protein>
<feature type="domain" description="ABC transporter" evidence="9">
    <location>
        <begin position="3"/>
        <end position="245"/>
    </location>
</feature>
<evidence type="ECO:0000313" key="10">
    <source>
        <dbReference type="EMBL" id="RAQ95384.1"/>
    </source>
</evidence>
<dbReference type="Gene3D" id="3.40.50.300">
    <property type="entry name" value="P-loop containing nucleotide triphosphate hydrolases"/>
    <property type="match status" value="1"/>
</dbReference>
<dbReference type="FunFam" id="3.40.50.300:FF:000224">
    <property type="entry name" value="Energy-coupling factor transporter ATP-binding protein EcfA"/>
    <property type="match status" value="1"/>
</dbReference>
<dbReference type="GO" id="GO:0016887">
    <property type="term" value="F:ATP hydrolysis activity"/>
    <property type="evidence" value="ECO:0007669"/>
    <property type="project" value="InterPro"/>
</dbReference>
<dbReference type="Proteomes" id="UP000248706">
    <property type="component" value="Unassembled WGS sequence"/>
</dbReference>
<dbReference type="InterPro" id="IPR003439">
    <property type="entry name" value="ABC_transporter-like_ATP-bd"/>
</dbReference>
<dbReference type="SMART" id="SM00382">
    <property type="entry name" value="AAA"/>
    <property type="match status" value="1"/>
</dbReference>
<reference evidence="10 11" key="1">
    <citation type="submission" date="2016-08" db="EMBL/GenBank/DDBJ databases">
        <title>Analysis of Carbohydrate Active Enzymes in Thermogemmatispora T81 Reveals Carbohydrate Degradation Ability.</title>
        <authorList>
            <person name="Tomazini A."/>
            <person name="Lal S."/>
            <person name="Stott M."/>
            <person name="Henrissat B."/>
            <person name="Polikarpov I."/>
            <person name="Sparling R."/>
            <person name="Levin D.B."/>
        </authorList>
    </citation>
    <scope>NUCLEOTIDE SEQUENCE [LARGE SCALE GENOMIC DNA]</scope>
    <source>
        <strain evidence="10 11">T81</strain>
    </source>
</reference>
<evidence type="ECO:0000256" key="5">
    <source>
        <dbReference type="ARBA" id="ARBA00022741"/>
    </source>
</evidence>
<dbReference type="RefSeq" id="WP_112428069.1">
    <property type="nucleotide sequence ID" value="NZ_MCIF01000002.1"/>
</dbReference>
<accession>A0A328VJU4</accession>
<dbReference type="AlphaFoldDB" id="A0A328VJU4"/>
<comment type="caution">
    <text evidence="10">The sequence shown here is derived from an EMBL/GenBank/DDBJ whole genome shotgun (WGS) entry which is preliminary data.</text>
</comment>
<dbReference type="InterPro" id="IPR050095">
    <property type="entry name" value="ECF_ABC_transporter_ATP-bd"/>
</dbReference>
<dbReference type="PROSITE" id="PS00211">
    <property type="entry name" value="ABC_TRANSPORTER_1"/>
    <property type="match status" value="1"/>
</dbReference>
<keyword evidence="4" id="KW-1003">Cell membrane</keyword>
<evidence type="ECO:0000259" key="9">
    <source>
        <dbReference type="PROSITE" id="PS50893"/>
    </source>
</evidence>
<evidence type="ECO:0000256" key="6">
    <source>
        <dbReference type="ARBA" id="ARBA00022840"/>
    </source>
</evidence>
<evidence type="ECO:0000256" key="3">
    <source>
        <dbReference type="ARBA" id="ARBA00022448"/>
    </source>
</evidence>
<dbReference type="SUPFAM" id="SSF52540">
    <property type="entry name" value="P-loop containing nucleoside triphosphate hydrolases"/>
    <property type="match status" value="1"/>
</dbReference>
<keyword evidence="3" id="KW-0813">Transport</keyword>
<keyword evidence="5" id="KW-0547">Nucleotide-binding</keyword>
<comment type="similarity">
    <text evidence="2">Belongs to the ABC transporter superfamily.</text>
</comment>
<dbReference type="PROSITE" id="PS50893">
    <property type="entry name" value="ABC_TRANSPORTER_2"/>
    <property type="match status" value="1"/>
</dbReference>
<dbReference type="GO" id="GO:0005524">
    <property type="term" value="F:ATP binding"/>
    <property type="evidence" value="ECO:0007669"/>
    <property type="project" value="UniProtKB-KW"/>
</dbReference>
<evidence type="ECO:0000256" key="7">
    <source>
        <dbReference type="ARBA" id="ARBA00022967"/>
    </source>
</evidence>
<organism evidence="10 11">
    <name type="scientific">Thermogemmatispora tikiterensis</name>
    <dbReference type="NCBI Taxonomy" id="1825093"/>
    <lineage>
        <taxon>Bacteria</taxon>
        <taxon>Bacillati</taxon>
        <taxon>Chloroflexota</taxon>
        <taxon>Ktedonobacteria</taxon>
        <taxon>Thermogemmatisporales</taxon>
        <taxon>Thermogemmatisporaceae</taxon>
        <taxon>Thermogemmatispora</taxon>
    </lineage>
</organism>